<dbReference type="SUPFAM" id="SSF50129">
    <property type="entry name" value="GroES-like"/>
    <property type="match status" value="1"/>
</dbReference>
<dbReference type="InterPro" id="IPR036291">
    <property type="entry name" value="NAD(P)-bd_dom_sf"/>
</dbReference>
<dbReference type="InterPro" id="IPR011032">
    <property type="entry name" value="GroES-like_sf"/>
</dbReference>
<dbReference type="AlphaFoldDB" id="C0ZVF3"/>
<dbReference type="PANTHER" id="PTHR43677">
    <property type="entry name" value="SHORT-CHAIN DEHYDROGENASE/REDUCTASE"/>
    <property type="match status" value="1"/>
</dbReference>
<dbReference type="InterPro" id="IPR013154">
    <property type="entry name" value="ADH-like_N"/>
</dbReference>
<dbReference type="EMBL" id="AP008957">
    <property type="protein sequence ID" value="BAH36647.1"/>
    <property type="molecule type" value="Genomic_DNA"/>
</dbReference>
<name>C0ZVF3_RHOE4</name>
<dbReference type="InterPro" id="IPR051397">
    <property type="entry name" value="Zn-ADH-like_protein"/>
</dbReference>
<sequence>MRAARLHRFGESPVIEEIALPSRGTGESLVRIEAAAVSHLDVTIASGTFAVIPTLPHIGGTDGVGEVLESDEFAMGTKVLIRGGGIGLKRDGCWAEYAVVGDSALTAVDDRLEPSVAATFLVPCTTGYVAVKDITAIAPGERVLVSGAAGAVGSIASQFAMRAGAANVTGIVSTGSKAQRLPAGVQPIVGSAEAVTSQLNSLRKFDVLIDTVGGPNLPSLLERVTPGGRAALVGYTHGSNVTLHLPNFLMSDVKILPVNMIRRAKEQAALAPLMSEMIIAGELVSPVQEFPLTEISEALEALGSGQLTGRAVLVPNALPTHR</sequence>
<dbReference type="PATRIC" id="fig|234621.6.peg.6528"/>
<reference evidence="3" key="1">
    <citation type="submission" date="2005-03" db="EMBL/GenBank/DDBJ databases">
        <title>Comparison of the complete genome sequences of Rhodococcus erythropolis PR4 and Rhodococcus opacus B4.</title>
        <authorList>
            <person name="Takarada H."/>
            <person name="Sekine M."/>
            <person name="Hosoyama A."/>
            <person name="Yamada R."/>
            <person name="Fujisawa T."/>
            <person name="Omata S."/>
            <person name="Shimizu A."/>
            <person name="Tsukatani N."/>
            <person name="Tanikawa S."/>
            <person name="Fujita N."/>
            <person name="Harayama S."/>
        </authorList>
    </citation>
    <scope>NUCLEOTIDE SEQUENCE [LARGE SCALE GENOMIC DNA]</scope>
    <source>
        <strain evidence="3">PR4 / NBRC 100887</strain>
    </source>
</reference>
<dbReference type="eggNOG" id="COG0604">
    <property type="taxonomic scope" value="Bacteria"/>
</dbReference>
<dbReference type="GO" id="GO:0016491">
    <property type="term" value="F:oxidoreductase activity"/>
    <property type="evidence" value="ECO:0007669"/>
    <property type="project" value="InterPro"/>
</dbReference>
<proteinExistence type="predicted"/>
<dbReference type="Pfam" id="PF00107">
    <property type="entry name" value="ADH_zinc_N"/>
    <property type="match status" value="1"/>
</dbReference>
<dbReference type="InterPro" id="IPR013149">
    <property type="entry name" value="ADH-like_C"/>
</dbReference>
<evidence type="ECO:0000313" key="3">
    <source>
        <dbReference type="Proteomes" id="UP000002204"/>
    </source>
</evidence>
<dbReference type="KEGG" id="rer:RER_59390"/>
<reference evidence="2 3" key="2">
    <citation type="journal article" date="2006" name="Environ. Microbiol.">
        <title>Sequence analysis of three plasmids harboured in Rhodococcus erythropolis strain PR4.</title>
        <authorList>
            <person name="Sekine M."/>
            <person name="Tanikawa S."/>
            <person name="Omata S."/>
            <person name="Saito M."/>
            <person name="Fujisawa T."/>
            <person name="Tsukatani N."/>
            <person name="Tajima T."/>
            <person name="Sekigawa T."/>
            <person name="Kosugi H."/>
            <person name="Matsuo Y."/>
            <person name="Nishiko R."/>
            <person name="Imamura K."/>
            <person name="Ito M."/>
            <person name="Narita H."/>
            <person name="Tago S."/>
            <person name="Fujita N."/>
            <person name="Harayama S."/>
        </authorList>
    </citation>
    <scope>NUCLEOTIDE SEQUENCE [LARGE SCALE GENOMIC DNA]</scope>
    <source>
        <strain evidence="3">PR4 / NBRC 100887</strain>
    </source>
</reference>
<protein>
    <recommendedName>
        <fullName evidence="1">Enoyl reductase (ER) domain-containing protein</fullName>
    </recommendedName>
</protein>
<gene>
    <name evidence="2" type="ordered locus">RER_59390</name>
</gene>
<dbReference type="SMART" id="SM00829">
    <property type="entry name" value="PKS_ER"/>
    <property type="match status" value="1"/>
</dbReference>
<organism evidence="2 3">
    <name type="scientific">Rhodococcus erythropolis (strain PR4 / NBRC 100887)</name>
    <dbReference type="NCBI Taxonomy" id="234621"/>
    <lineage>
        <taxon>Bacteria</taxon>
        <taxon>Bacillati</taxon>
        <taxon>Actinomycetota</taxon>
        <taxon>Actinomycetes</taxon>
        <taxon>Mycobacteriales</taxon>
        <taxon>Nocardiaceae</taxon>
        <taxon>Rhodococcus</taxon>
        <taxon>Rhodococcus erythropolis group</taxon>
    </lineage>
</organism>
<dbReference type="Gene3D" id="3.90.180.10">
    <property type="entry name" value="Medium-chain alcohol dehydrogenases, catalytic domain"/>
    <property type="match status" value="1"/>
</dbReference>
<dbReference type="Pfam" id="PF08240">
    <property type="entry name" value="ADH_N"/>
    <property type="match status" value="1"/>
</dbReference>
<feature type="domain" description="Enoyl reductase (ER)" evidence="1">
    <location>
        <begin position="10"/>
        <end position="313"/>
    </location>
</feature>
<dbReference type="SUPFAM" id="SSF51735">
    <property type="entry name" value="NAD(P)-binding Rossmann-fold domains"/>
    <property type="match status" value="1"/>
</dbReference>
<dbReference type="Gene3D" id="3.40.50.720">
    <property type="entry name" value="NAD(P)-binding Rossmann-like Domain"/>
    <property type="match status" value="1"/>
</dbReference>
<evidence type="ECO:0000313" key="2">
    <source>
        <dbReference type="EMBL" id="BAH36647.1"/>
    </source>
</evidence>
<dbReference type="InterPro" id="IPR020843">
    <property type="entry name" value="ER"/>
</dbReference>
<dbReference type="PANTHER" id="PTHR43677:SF4">
    <property type="entry name" value="QUINONE OXIDOREDUCTASE-LIKE PROTEIN 2"/>
    <property type="match status" value="1"/>
</dbReference>
<dbReference type="RefSeq" id="WP_020909791.1">
    <property type="nucleotide sequence ID" value="NC_012490.1"/>
</dbReference>
<dbReference type="HOGENOM" id="CLU_026673_3_1_11"/>
<dbReference type="Proteomes" id="UP000002204">
    <property type="component" value="Chromosome"/>
</dbReference>
<accession>C0ZVF3</accession>
<evidence type="ECO:0000259" key="1">
    <source>
        <dbReference type="SMART" id="SM00829"/>
    </source>
</evidence>